<evidence type="ECO:0000313" key="4">
    <source>
        <dbReference type="Proteomes" id="UP000218231"/>
    </source>
</evidence>
<dbReference type="AlphaFoldDB" id="A0A2A2LCE1"/>
<accession>A0A2A2LCE1</accession>
<dbReference type="InterPro" id="IPR019181">
    <property type="entry name" value="LSM12_ABD"/>
</dbReference>
<feature type="domain" description="AD" evidence="2">
    <location>
        <begin position="72"/>
        <end position="189"/>
    </location>
</feature>
<proteinExistence type="predicted"/>
<dbReference type="EMBL" id="LIAE01006928">
    <property type="protein sequence ID" value="PAV83758.1"/>
    <property type="molecule type" value="Genomic_DNA"/>
</dbReference>
<evidence type="ECO:0000313" key="3">
    <source>
        <dbReference type="EMBL" id="PAV83758.1"/>
    </source>
</evidence>
<dbReference type="PANTHER" id="PTHR13542">
    <property type="entry name" value="LSM12 HOMOLOG"/>
    <property type="match status" value="1"/>
</dbReference>
<dbReference type="SMART" id="SM00995">
    <property type="entry name" value="AD"/>
    <property type="match status" value="1"/>
</dbReference>
<gene>
    <name evidence="3" type="ORF">WR25_13323</name>
</gene>
<name>A0A2A2LCE1_9BILA</name>
<feature type="compositionally biased region" description="Basic and acidic residues" evidence="1">
    <location>
        <begin position="69"/>
        <end position="83"/>
    </location>
</feature>
<sequence length="205" mass="22359">MVSLGAANGAFPAGSIVQFNTVNGVKIEGEVVCFDPNLKVLAIKDTSNPNNKQVLRVFNMQYISEIKEVSGPKKTQDEKEEGYRPAVEQRSNTIESKWQEEMMAEEVPLEGQKAFVALRRTIADCRWNAKDIVVLGTVRITDPYGEGNATIIQPTGSNPSEELSTYETRAKVALGQVQKILASKQTMGLDIPPACGETTKSLAAK</sequence>
<reference evidence="3 4" key="1">
    <citation type="journal article" date="2017" name="Curr. Biol.">
        <title>Genome architecture and evolution of a unichromosomal asexual nematode.</title>
        <authorList>
            <person name="Fradin H."/>
            <person name="Zegar C."/>
            <person name="Gutwein M."/>
            <person name="Lucas J."/>
            <person name="Kovtun M."/>
            <person name="Corcoran D."/>
            <person name="Baugh L.R."/>
            <person name="Kiontke K."/>
            <person name="Gunsalus K."/>
            <person name="Fitch D.H."/>
            <person name="Piano F."/>
        </authorList>
    </citation>
    <scope>NUCLEOTIDE SEQUENCE [LARGE SCALE GENOMIC DNA]</scope>
    <source>
        <strain evidence="3">PF1309</strain>
    </source>
</reference>
<dbReference type="InterPro" id="IPR039683">
    <property type="entry name" value="Lsm12-like"/>
</dbReference>
<evidence type="ECO:0000256" key="1">
    <source>
        <dbReference type="SAM" id="MobiDB-lite"/>
    </source>
</evidence>
<dbReference type="InterPro" id="IPR047574">
    <property type="entry name" value="AD"/>
</dbReference>
<comment type="caution">
    <text evidence="3">The sequence shown here is derived from an EMBL/GenBank/DDBJ whole genome shotgun (WGS) entry which is preliminary data.</text>
</comment>
<dbReference type="InterPro" id="IPR048478">
    <property type="entry name" value="LSM12_LSM"/>
</dbReference>
<keyword evidence="4" id="KW-1185">Reference proteome</keyword>
<dbReference type="STRING" id="2018661.A0A2A2LCE1"/>
<dbReference type="PROSITE" id="PS52001">
    <property type="entry name" value="AD"/>
    <property type="match status" value="1"/>
</dbReference>
<organism evidence="3 4">
    <name type="scientific">Diploscapter pachys</name>
    <dbReference type="NCBI Taxonomy" id="2018661"/>
    <lineage>
        <taxon>Eukaryota</taxon>
        <taxon>Metazoa</taxon>
        <taxon>Ecdysozoa</taxon>
        <taxon>Nematoda</taxon>
        <taxon>Chromadorea</taxon>
        <taxon>Rhabditida</taxon>
        <taxon>Rhabditina</taxon>
        <taxon>Rhabditomorpha</taxon>
        <taxon>Rhabditoidea</taxon>
        <taxon>Rhabditidae</taxon>
        <taxon>Diploscapter</taxon>
    </lineage>
</organism>
<feature type="region of interest" description="Disordered" evidence="1">
    <location>
        <begin position="69"/>
        <end position="91"/>
    </location>
</feature>
<dbReference type="OrthoDB" id="1057137at2759"/>
<evidence type="ECO:0000259" key="2">
    <source>
        <dbReference type="PROSITE" id="PS52001"/>
    </source>
</evidence>
<dbReference type="Proteomes" id="UP000218231">
    <property type="component" value="Unassembled WGS sequence"/>
</dbReference>
<dbReference type="Pfam" id="PF09793">
    <property type="entry name" value="AD"/>
    <property type="match status" value="1"/>
</dbReference>
<dbReference type="Pfam" id="PF21166">
    <property type="entry name" value="LSM12_LSM"/>
    <property type="match status" value="1"/>
</dbReference>
<protein>
    <recommendedName>
        <fullName evidence="2">AD domain-containing protein</fullName>
    </recommendedName>
</protein>